<dbReference type="GeneID" id="78341372"/>
<evidence type="ECO:0000256" key="1">
    <source>
        <dbReference type="ARBA" id="ARBA00004442"/>
    </source>
</evidence>
<proteinExistence type="inferred from homology"/>
<dbReference type="GO" id="GO:0009279">
    <property type="term" value="C:cell outer membrane"/>
    <property type="evidence" value="ECO:0007669"/>
    <property type="project" value="UniProtKB-SubCell"/>
</dbReference>
<evidence type="ECO:0000256" key="4">
    <source>
        <dbReference type="ARBA" id="ARBA00023136"/>
    </source>
</evidence>
<dbReference type="InterPro" id="IPR033985">
    <property type="entry name" value="SusD-like_N"/>
</dbReference>
<name>A0A4Y1WRA6_9BACT</name>
<keyword evidence="5" id="KW-0998">Cell outer membrane</keyword>
<dbReference type="InterPro" id="IPR011990">
    <property type="entry name" value="TPR-like_helical_dom_sf"/>
</dbReference>
<dbReference type="InterPro" id="IPR012944">
    <property type="entry name" value="SusD_RagB_dom"/>
</dbReference>
<dbReference type="PROSITE" id="PS51257">
    <property type="entry name" value="PROKAR_LIPOPROTEIN"/>
    <property type="match status" value="1"/>
</dbReference>
<dbReference type="Gene3D" id="1.25.40.390">
    <property type="match status" value="1"/>
</dbReference>
<evidence type="ECO:0000313" key="9">
    <source>
        <dbReference type="Proteomes" id="UP000318946"/>
    </source>
</evidence>
<comment type="subcellular location">
    <subcellularLocation>
        <location evidence="1">Cell outer membrane</location>
    </subcellularLocation>
</comment>
<evidence type="ECO:0000256" key="5">
    <source>
        <dbReference type="ARBA" id="ARBA00023237"/>
    </source>
</evidence>
<keyword evidence="3" id="KW-0732">Signal</keyword>
<dbReference type="Pfam" id="PF07980">
    <property type="entry name" value="SusD_RagB"/>
    <property type="match status" value="1"/>
</dbReference>
<dbReference type="OrthoDB" id="1016139at2"/>
<keyword evidence="9" id="KW-1185">Reference proteome</keyword>
<keyword evidence="4" id="KW-0472">Membrane</keyword>
<dbReference type="SUPFAM" id="SSF48452">
    <property type="entry name" value="TPR-like"/>
    <property type="match status" value="1"/>
</dbReference>
<dbReference type="RefSeq" id="WP_141412208.1">
    <property type="nucleotide sequence ID" value="NZ_AP019735.1"/>
</dbReference>
<dbReference type="KEGG" id="acou:A5CBH24_06600"/>
<dbReference type="EMBL" id="AP019735">
    <property type="protein sequence ID" value="BBL03347.1"/>
    <property type="molecule type" value="Genomic_DNA"/>
</dbReference>
<evidence type="ECO:0000259" key="7">
    <source>
        <dbReference type="Pfam" id="PF14322"/>
    </source>
</evidence>
<dbReference type="AlphaFoldDB" id="A0A4Y1WRA6"/>
<organism evidence="8 9">
    <name type="scientific">Alistipes communis</name>
    <dbReference type="NCBI Taxonomy" id="2585118"/>
    <lineage>
        <taxon>Bacteria</taxon>
        <taxon>Pseudomonadati</taxon>
        <taxon>Bacteroidota</taxon>
        <taxon>Bacteroidia</taxon>
        <taxon>Bacteroidales</taxon>
        <taxon>Rikenellaceae</taxon>
        <taxon>Alistipes</taxon>
    </lineage>
</organism>
<evidence type="ECO:0000313" key="8">
    <source>
        <dbReference type="EMBL" id="BBL03347.1"/>
    </source>
</evidence>
<dbReference type="Pfam" id="PF14322">
    <property type="entry name" value="SusD-like_3"/>
    <property type="match status" value="1"/>
</dbReference>
<evidence type="ECO:0000256" key="2">
    <source>
        <dbReference type="ARBA" id="ARBA00006275"/>
    </source>
</evidence>
<reference evidence="9" key="1">
    <citation type="submission" date="2019-06" db="EMBL/GenBank/DDBJ databases">
        <title>Alistipes onderdonkii subsp. vulgaris subsp. nov., Alistipes dispar sp. nov. and Alistipes communis sp. nov., isolated from human faeces, and creation of Alistipes onderdonkii subsp. onderdonkii subsp. nov.</title>
        <authorList>
            <person name="Sakamoto M."/>
            <person name="Ikeyama N."/>
            <person name="Ogata Y."/>
            <person name="Suda W."/>
            <person name="Iino T."/>
            <person name="Hattori M."/>
            <person name="Ohkuma M."/>
        </authorList>
    </citation>
    <scope>NUCLEOTIDE SEQUENCE [LARGE SCALE GENOMIC DNA]</scope>
    <source>
        <strain evidence="9">5CBH24</strain>
    </source>
</reference>
<sequence>MRIESSIKGWFAVVAVSVSAVSCDMLDITQDNKLSVSNMWKTAEQVEGSTYGIYSELRSNFVQSQINVFYWGELRVGEYMWGPSSLFNVWVGREVIQNTMTANITSCGWSGLYSAIDQANAVLKYAPDTAIPMTDAKRNWAMGQAYFARAYAYFWAARLWGDVPLNLRPIESVDQPETYPVRAPKADVYARIGSDIESALALSDALGSDKYLATKTAVLMLKAEYCLWMYSAQKGGDAYLDGAEDALEAIGISPSLLCDDYGQIFDRMADNAKPSKNSKEVVFALYNDQTESKTGGYSWYFAFPEAYVAKGYQGNPVPIYETQWLDYGEGFLAKLRDSRDNRGDTRVKYNLGEGDYGADGGRLTFCRKFLGDMSAGKMVLDADLIYYRAALAVMMDAELKYYRKDYGGALKSLNIIAKRAYGKDDYYTDASQEAVLEALVDEYFLEFPAEGVIWWALIRLDKIWDYNDYLAANRNNTNILLWPISKSARDKNSNLTQTEGWY</sequence>
<accession>A0A4Y1WRA6</accession>
<evidence type="ECO:0008006" key="10">
    <source>
        <dbReference type="Google" id="ProtNLM"/>
    </source>
</evidence>
<feature type="domain" description="SusD-like N-terminal" evidence="7">
    <location>
        <begin position="101"/>
        <end position="219"/>
    </location>
</feature>
<feature type="domain" description="RagB/SusD" evidence="6">
    <location>
        <begin position="366"/>
        <end position="501"/>
    </location>
</feature>
<dbReference type="Proteomes" id="UP000318946">
    <property type="component" value="Chromosome"/>
</dbReference>
<comment type="similarity">
    <text evidence="2">Belongs to the SusD family.</text>
</comment>
<gene>
    <name evidence="8" type="ORF">A5CBH24_06600</name>
</gene>
<evidence type="ECO:0000259" key="6">
    <source>
        <dbReference type="Pfam" id="PF07980"/>
    </source>
</evidence>
<evidence type="ECO:0000256" key="3">
    <source>
        <dbReference type="ARBA" id="ARBA00022729"/>
    </source>
</evidence>
<protein>
    <recommendedName>
        <fullName evidence="10">Starch-binding protein</fullName>
    </recommendedName>
</protein>